<dbReference type="EMBL" id="PUBV01000005">
    <property type="protein sequence ID" value="PWB08583.1"/>
    <property type="molecule type" value="Genomic_DNA"/>
</dbReference>
<reference evidence="3" key="1">
    <citation type="submission" date="2018-02" db="EMBL/GenBank/DDBJ databases">
        <authorList>
            <person name="Clavel T."/>
            <person name="Strowig T."/>
        </authorList>
    </citation>
    <scope>NUCLEOTIDE SEQUENCE [LARGE SCALE GENOMIC DNA]</scope>
    <source>
        <strain evidence="3">DSM 100764</strain>
    </source>
</reference>
<evidence type="ECO:0000313" key="3">
    <source>
        <dbReference type="Proteomes" id="UP000244925"/>
    </source>
</evidence>
<comment type="caution">
    <text evidence="2">The sequence shown here is derived from an EMBL/GenBank/DDBJ whole genome shotgun (WGS) entry which is preliminary data.</text>
</comment>
<sequence>MTTASTTALPVQGRLKSLDLLRGLDLSCSSDSSPILGQWYDTVLTAGNFAIVFLILAWMHRDRLCMRI</sequence>
<dbReference type="AlphaFoldDB" id="A0A2V1IUU3"/>
<dbReference type="GeneID" id="93425482"/>
<evidence type="ECO:0000256" key="1">
    <source>
        <dbReference type="SAM" id="Phobius"/>
    </source>
</evidence>
<keyword evidence="1" id="KW-1133">Transmembrane helix</keyword>
<keyword evidence="1" id="KW-0812">Transmembrane</keyword>
<keyword evidence="1" id="KW-0472">Membrane</keyword>
<keyword evidence="3" id="KW-1185">Reference proteome</keyword>
<organism evidence="2 3">
    <name type="scientific">Paramuribaculum intestinale</name>
    <dbReference type="NCBI Taxonomy" id="2094151"/>
    <lineage>
        <taxon>Bacteria</taxon>
        <taxon>Pseudomonadati</taxon>
        <taxon>Bacteroidota</taxon>
        <taxon>Bacteroidia</taxon>
        <taxon>Bacteroidales</taxon>
        <taxon>Muribaculaceae</taxon>
        <taxon>Paramuribaculum</taxon>
    </lineage>
</organism>
<evidence type="ECO:0000313" key="2">
    <source>
        <dbReference type="EMBL" id="PWB08583.1"/>
    </source>
</evidence>
<protein>
    <submittedName>
        <fullName evidence="2">Uncharacterized protein</fullName>
    </submittedName>
</protein>
<feature type="transmembrane region" description="Helical" evidence="1">
    <location>
        <begin position="39"/>
        <end position="59"/>
    </location>
</feature>
<proteinExistence type="predicted"/>
<accession>A0A2V1IUU3</accession>
<gene>
    <name evidence="2" type="ORF">C5O25_03385</name>
</gene>
<dbReference type="Proteomes" id="UP000244925">
    <property type="component" value="Unassembled WGS sequence"/>
</dbReference>
<dbReference type="RefSeq" id="WP_107035330.1">
    <property type="nucleotide sequence ID" value="NZ_CAOLHR010000022.1"/>
</dbReference>
<name>A0A2V1IUU3_9BACT</name>